<name>A0A1H9AEK4_9PSEU</name>
<sequence length="56" mass="6294">MTDKIPPGFDHERFRREASRKPNAVVGFLGSLLAALSGLPQETARRHDPAPDRRVR</sequence>
<reference evidence="2" key="1">
    <citation type="submission" date="2016-10" db="EMBL/GenBank/DDBJ databases">
        <authorList>
            <person name="Varghese N."/>
            <person name="Submissions S."/>
        </authorList>
    </citation>
    <scope>NUCLEOTIDE SEQUENCE [LARGE SCALE GENOMIC DNA]</scope>
    <source>
        <strain evidence="2">DSM 44437</strain>
    </source>
</reference>
<dbReference type="EMBL" id="FOFV01000001">
    <property type="protein sequence ID" value="SEP74388.1"/>
    <property type="molecule type" value="Genomic_DNA"/>
</dbReference>
<accession>A0A1H9AEK4</accession>
<keyword evidence="2" id="KW-1185">Reference proteome</keyword>
<dbReference type="Proteomes" id="UP000199503">
    <property type="component" value="Unassembled WGS sequence"/>
</dbReference>
<gene>
    <name evidence="1" type="ORF">SAMN04488000_101110</name>
</gene>
<organism evidence="1 2">
    <name type="scientific">Lentzea albida</name>
    <dbReference type="NCBI Taxonomy" id="65499"/>
    <lineage>
        <taxon>Bacteria</taxon>
        <taxon>Bacillati</taxon>
        <taxon>Actinomycetota</taxon>
        <taxon>Actinomycetes</taxon>
        <taxon>Pseudonocardiales</taxon>
        <taxon>Pseudonocardiaceae</taxon>
        <taxon>Lentzea</taxon>
    </lineage>
</organism>
<dbReference type="RefSeq" id="WP_177229503.1">
    <property type="nucleotide sequence ID" value="NZ_FOFV01000001.1"/>
</dbReference>
<dbReference type="AlphaFoldDB" id="A0A1H9AEK4"/>
<evidence type="ECO:0000313" key="1">
    <source>
        <dbReference type="EMBL" id="SEP74388.1"/>
    </source>
</evidence>
<protein>
    <submittedName>
        <fullName evidence="1">Uncharacterized protein</fullName>
    </submittedName>
</protein>
<proteinExistence type="predicted"/>
<evidence type="ECO:0000313" key="2">
    <source>
        <dbReference type="Proteomes" id="UP000199503"/>
    </source>
</evidence>